<reference evidence="3" key="1">
    <citation type="journal article" date="2019" name="Int. J. Syst. Evol. Microbiol.">
        <title>The Global Catalogue of Microorganisms (GCM) 10K type strain sequencing project: providing services to taxonomists for standard genome sequencing and annotation.</title>
        <authorList>
            <consortium name="The Broad Institute Genomics Platform"/>
            <consortium name="The Broad Institute Genome Sequencing Center for Infectious Disease"/>
            <person name="Wu L."/>
            <person name="Ma J."/>
        </authorList>
    </citation>
    <scope>NUCLEOTIDE SEQUENCE [LARGE SCALE GENOMIC DNA]</scope>
    <source>
        <strain evidence="3">KCTC 32239</strain>
    </source>
</reference>
<organism evidence="2 3">
    <name type="scientific">Cellvibrio zantedeschiae</name>
    <dbReference type="NCBI Taxonomy" id="1237077"/>
    <lineage>
        <taxon>Bacteria</taxon>
        <taxon>Pseudomonadati</taxon>
        <taxon>Pseudomonadota</taxon>
        <taxon>Gammaproteobacteria</taxon>
        <taxon>Cellvibrionales</taxon>
        <taxon>Cellvibrionaceae</taxon>
        <taxon>Cellvibrio</taxon>
    </lineage>
</organism>
<protein>
    <submittedName>
        <fullName evidence="2">Uncharacterized protein</fullName>
    </submittedName>
</protein>
<comment type="caution">
    <text evidence="2">The sequence shown here is derived from an EMBL/GenBank/DDBJ whole genome shotgun (WGS) entry which is preliminary data.</text>
</comment>
<keyword evidence="3" id="KW-1185">Reference proteome</keyword>
<evidence type="ECO:0000313" key="2">
    <source>
        <dbReference type="EMBL" id="GGY75051.1"/>
    </source>
</evidence>
<feature type="region of interest" description="Disordered" evidence="1">
    <location>
        <begin position="110"/>
        <end position="135"/>
    </location>
</feature>
<gene>
    <name evidence="2" type="ORF">GCM10011613_20670</name>
</gene>
<dbReference type="Proteomes" id="UP000619761">
    <property type="component" value="Unassembled WGS sequence"/>
</dbReference>
<proteinExistence type="predicted"/>
<accession>A0ABQ3B532</accession>
<evidence type="ECO:0000256" key="1">
    <source>
        <dbReference type="SAM" id="MobiDB-lite"/>
    </source>
</evidence>
<name>A0ABQ3B532_9GAMM</name>
<dbReference type="RefSeq" id="WP_189418080.1">
    <property type="nucleotide sequence ID" value="NZ_BMYZ01000001.1"/>
</dbReference>
<dbReference type="EMBL" id="BMYZ01000001">
    <property type="protein sequence ID" value="GGY75051.1"/>
    <property type="molecule type" value="Genomic_DNA"/>
</dbReference>
<evidence type="ECO:0000313" key="3">
    <source>
        <dbReference type="Proteomes" id="UP000619761"/>
    </source>
</evidence>
<sequence>MSWDISIMKFSRQFESVADIPDDEKLQVLGTRSSVRETISSIFQGTNWSGPARGVWNSHSGSIEFNLGENDPSEGVRLQVRAGKEVAPLIVELCLSNGWQGFDYSSGDFIEKSEAPESGHESWSSYRDQVIGSDE</sequence>
<feature type="compositionally biased region" description="Basic and acidic residues" evidence="1">
    <location>
        <begin position="110"/>
        <end position="120"/>
    </location>
</feature>